<evidence type="ECO:0000256" key="2">
    <source>
        <dbReference type="SAM" id="MobiDB-lite"/>
    </source>
</evidence>
<dbReference type="InterPro" id="IPR006311">
    <property type="entry name" value="TAT_signal"/>
</dbReference>
<dbReference type="eggNOG" id="arCOG06295">
    <property type="taxonomic scope" value="Archaea"/>
</dbReference>
<protein>
    <submittedName>
        <fullName evidence="3">Uncharacterized protein</fullName>
    </submittedName>
</protein>
<evidence type="ECO:0000256" key="1">
    <source>
        <dbReference type="SAM" id="Coils"/>
    </source>
</evidence>
<comment type="caution">
    <text evidence="3">The sequence shown here is derived from an EMBL/GenBank/DDBJ whole genome shotgun (WGS) entry which is preliminary data.</text>
</comment>
<feature type="region of interest" description="Disordered" evidence="2">
    <location>
        <begin position="148"/>
        <end position="220"/>
    </location>
</feature>
<feature type="compositionally biased region" description="Low complexity" evidence="2">
    <location>
        <begin position="148"/>
        <end position="160"/>
    </location>
</feature>
<dbReference type="PATRIC" id="fig|1227499.3.peg.3603"/>
<keyword evidence="4" id="KW-1185">Reference proteome</keyword>
<reference evidence="3 4" key="1">
    <citation type="journal article" date="2014" name="PLoS Genet.">
        <title>Phylogenetically driven sequencing of extremely halophilic archaea reveals strategies for static and dynamic osmo-response.</title>
        <authorList>
            <person name="Becker E.A."/>
            <person name="Seitzer P.M."/>
            <person name="Tritt A."/>
            <person name="Larsen D."/>
            <person name="Krusor M."/>
            <person name="Yao A.I."/>
            <person name="Wu D."/>
            <person name="Madern D."/>
            <person name="Eisen J.A."/>
            <person name="Darling A.E."/>
            <person name="Facciotti M.T."/>
        </authorList>
    </citation>
    <scope>NUCLEOTIDE SEQUENCE [LARGE SCALE GENOMIC DNA]</scope>
    <source>
        <strain evidence="3 4">JCM 12255</strain>
    </source>
</reference>
<proteinExistence type="predicted"/>
<dbReference type="AlphaFoldDB" id="L9WS57"/>
<name>L9WS57_9EURY</name>
<feature type="compositionally biased region" description="Acidic residues" evidence="2">
    <location>
        <begin position="161"/>
        <end position="220"/>
    </location>
</feature>
<dbReference type="OrthoDB" id="187751at2157"/>
<dbReference type="PROSITE" id="PS51257">
    <property type="entry name" value="PROKAR_LIPOPROTEIN"/>
    <property type="match status" value="1"/>
</dbReference>
<dbReference type="Proteomes" id="UP000011602">
    <property type="component" value="Unassembled WGS sequence"/>
</dbReference>
<evidence type="ECO:0000313" key="3">
    <source>
        <dbReference type="EMBL" id="ELY51138.1"/>
    </source>
</evidence>
<organism evidence="3 4">
    <name type="scientific">Natronolimnohabitans innermongolicus JCM 12255</name>
    <dbReference type="NCBI Taxonomy" id="1227499"/>
    <lineage>
        <taxon>Archaea</taxon>
        <taxon>Methanobacteriati</taxon>
        <taxon>Methanobacteriota</taxon>
        <taxon>Stenosarchaea group</taxon>
        <taxon>Halobacteria</taxon>
        <taxon>Halobacteriales</taxon>
        <taxon>Natrialbaceae</taxon>
        <taxon>Natronolimnohabitans</taxon>
    </lineage>
</organism>
<feature type="coiled-coil region" evidence="1">
    <location>
        <begin position="53"/>
        <end position="89"/>
    </location>
</feature>
<dbReference type="PROSITE" id="PS51318">
    <property type="entry name" value="TAT"/>
    <property type="match status" value="1"/>
</dbReference>
<gene>
    <name evidence="3" type="ORF">C493_17541</name>
</gene>
<dbReference type="EMBL" id="AOHZ01000082">
    <property type="protein sequence ID" value="ELY51138.1"/>
    <property type="molecule type" value="Genomic_DNA"/>
</dbReference>
<accession>L9WS57</accession>
<dbReference type="RefSeq" id="WP_007260769.1">
    <property type="nucleotide sequence ID" value="NZ_AOHZ01000082.1"/>
</dbReference>
<keyword evidence="1" id="KW-0175">Coiled coil</keyword>
<evidence type="ECO:0000313" key="4">
    <source>
        <dbReference type="Proteomes" id="UP000011602"/>
    </source>
</evidence>
<sequence length="220" mass="23511">MTSDPTRRRVLQFAGAGATASLAGCTGLLGDNGELQADEEPDIDPSEGITAAVEPADEEMAALQQEIQTELEEGELDQQAAQMEMYERQSELFLERSIEFESRLAETDELTVEAAMGEMGAFLLTGSDERLVELLRDGDVSALLPGEEYAAALEGGAEAPPEAEPEPEPEPEPDDGDEERDDDDEDEDDNNGSDDDGDGADDDETDGDADDGTDDDSSDD</sequence>